<keyword evidence="18" id="KW-1185">Reference proteome</keyword>
<dbReference type="InterPro" id="IPR008207">
    <property type="entry name" value="Sig_transdc_His_kin_Hpt_dom"/>
</dbReference>
<feature type="domain" description="CheW-like" evidence="15">
    <location>
        <begin position="689"/>
        <end position="820"/>
    </location>
</feature>
<feature type="modified residue" description="Phosphohistidine" evidence="12">
    <location>
        <position position="305"/>
    </location>
</feature>
<dbReference type="Proteomes" id="UP000184041">
    <property type="component" value="Unassembled WGS sequence"/>
</dbReference>
<gene>
    <name evidence="17" type="ORF">SAMN05443144_12048</name>
</gene>
<dbReference type="SMART" id="SM00073">
    <property type="entry name" value="HPT"/>
    <property type="match status" value="1"/>
</dbReference>
<dbReference type="PROSITE" id="PS50851">
    <property type="entry name" value="CHEW"/>
    <property type="match status" value="1"/>
</dbReference>
<sequence length="820" mass="89772">MSNEKQQIKEDLEAIIRALADVWPNDRENVAIAGAKFEELITGFDRDLGQLQKLIDMAWEGLKHLFENDDYFTSVKTATLQAINTIREYIVNDGDIDVKDFEKAYDDLYDALAGEKESADTLIELEEETGAAFDISRETKTLDDLASFILGLNEEISDEEVSELKALVNILIQESGEKVASALEKARRIAENLESGGIASRENWLSDISMITEEAIHIASEDQWQDDTEGGEIPGIQTTEEEERAGQADTEPEDFYIPGDIDTALMGEFVTECTELLDMAEGALLDLEDNPEDEELVNKVFRAFHTIKGTSAFMGLEPITEFTHLLETMLSMVREGEIAFDTACADISLEAIDIITKMLEVIEASEEGDRLPRPMNFDRLTAVLERVSSEGTTPGEALSAEGGLLYEVPAELDGAQAAGTANGEAKTNGSAKSSADDSPSDASVRVNVNRLDQLIDMVGELVIAHSVVAQDQSIPDHSELQKKINHTSKILRELQDTSLTLRMVPLNATFHKMNRLIRDLSRKAGKSVTLITAGGDTEIDRNMVDIINEPLVHMIRNAIDHGIEKPGDREANGKPGEANIWLRASQEGGKVVIEIEDDGRGINKKKVVEKAVSKGLVDADANLSDKEIYNLIFLPGFSSADEVTDLSGRGVGMDVVRRSIQDLKGKIDIESEEGKGTRIIIELPFTLAITDGMLVRVGGQRFIIPVLNIDQAFQAREKDVFTVMGQSEKVSIRGETVPIVRLHHHFGISDGIETLTEGTLLAIRNANKKYALLVDEVVGQQQLVGKSINMKSDMAHVSGGAILGDGTVGLILDTAALMRN</sequence>
<evidence type="ECO:0000256" key="10">
    <source>
        <dbReference type="ARBA" id="ARBA00023012"/>
    </source>
</evidence>
<dbReference type="PROSITE" id="PS50894">
    <property type="entry name" value="HPT"/>
    <property type="match status" value="1"/>
</dbReference>
<evidence type="ECO:0000313" key="17">
    <source>
        <dbReference type="EMBL" id="SHG15575.1"/>
    </source>
</evidence>
<evidence type="ECO:0000256" key="9">
    <source>
        <dbReference type="ARBA" id="ARBA00022840"/>
    </source>
</evidence>
<feature type="region of interest" description="Disordered" evidence="13">
    <location>
        <begin position="420"/>
        <end position="442"/>
    </location>
</feature>
<feature type="compositionally biased region" description="Low complexity" evidence="13">
    <location>
        <begin position="430"/>
        <end position="442"/>
    </location>
</feature>
<dbReference type="OrthoDB" id="9803176at2"/>
<evidence type="ECO:0000259" key="16">
    <source>
        <dbReference type="PROSITE" id="PS50894"/>
    </source>
</evidence>
<name>A0A1M5HI14_9BACT</name>
<dbReference type="PROSITE" id="PS50109">
    <property type="entry name" value="HIS_KIN"/>
    <property type="match status" value="1"/>
</dbReference>
<protein>
    <recommendedName>
        <fullName evidence="3">Chemotaxis protein CheA</fullName>
        <ecNumber evidence="2">2.7.13.3</ecNumber>
    </recommendedName>
</protein>
<dbReference type="CDD" id="cd00088">
    <property type="entry name" value="HPT"/>
    <property type="match status" value="1"/>
</dbReference>
<comment type="catalytic activity">
    <reaction evidence="1">
        <text>ATP + protein L-histidine = ADP + protein N-phospho-L-histidine.</text>
        <dbReference type="EC" id="2.7.13.3"/>
    </reaction>
</comment>
<dbReference type="InterPro" id="IPR004105">
    <property type="entry name" value="CheA-like_dim"/>
</dbReference>
<keyword evidence="8 17" id="KW-0418">Kinase</keyword>
<dbReference type="PANTHER" id="PTHR43395">
    <property type="entry name" value="SENSOR HISTIDINE KINASE CHEA"/>
    <property type="match status" value="1"/>
</dbReference>
<dbReference type="Pfam" id="PF02895">
    <property type="entry name" value="H-kinase_dim"/>
    <property type="match status" value="1"/>
</dbReference>
<organism evidence="17 18">
    <name type="scientific">Fodinibius roseus</name>
    <dbReference type="NCBI Taxonomy" id="1194090"/>
    <lineage>
        <taxon>Bacteria</taxon>
        <taxon>Pseudomonadati</taxon>
        <taxon>Balneolota</taxon>
        <taxon>Balneolia</taxon>
        <taxon>Balneolales</taxon>
        <taxon>Balneolaceae</taxon>
        <taxon>Fodinibius</taxon>
    </lineage>
</organism>
<dbReference type="SUPFAM" id="SSF50341">
    <property type="entry name" value="CheW-like"/>
    <property type="match status" value="1"/>
</dbReference>
<dbReference type="InterPro" id="IPR005467">
    <property type="entry name" value="His_kinase_dom"/>
</dbReference>
<dbReference type="Gene3D" id="2.30.30.40">
    <property type="entry name" value="SH3 Domains"/>
    <property type="match status" value="1"/>
</dbReference>
<evidence type="ECO:0000256" key="3">
    <source>
        <dbReference type="ARBA" id="ARBA00021495"/>
    </source>
</evidence>
<dbReference type="SUPFAM" id="SSF47384">
    <property type="entry name" value="Homodimeric domain of signal transducing histidine kinase"/>
    <property type="match status" value="1"/>
</dbReference>
<dbReference type="SMART" id="SM00387">
    <property type="entry name" value="HATPase_c"/>
    <property type="match status" value="1"/>
</dbReference>
<dbReference type="GO" id="GO:0005737">
    <property type="term" value="C:cytoplasm"/>
    <property type="evidence" value="ECO:0007669"/>
    <property type="project" value="InterPro"/>
</dbReference>
<reference evidence="17 18" key="1">
    <citation type="submission" date="2016-11" db="EMBL/GenBank/DDBJ databases">
        <authorList>
            <person name="Jaros S."/>
            <person name="Januszkiewicz K."/>
            <person name="Wedrychowicz H."/>
        </authorList>
    </citation>
    <scope>NUCLEOTIDE SEQUENCE [LARGE SCALE GENOMIC DNA]</scope>
    <source>
        <strain evidence="17 18">DSM 21986</strain>
    </source>
</reference>
<dbReference type="GO" id="GO:0005524">
    <property type="term" value="F:ATP binding"/>
    <property type="evidence" value="ECO:0007669"/>
    <property type="project" value="UniProtKB-KW"/>
</dbReference>
<keyword evidence="4" id="KW-0145">Chemotaxis</keyword>
<dbReference type="InterPro" id="IPR036641">
    <property type="entry name" value="HPT_dom_sf"/>
</dbReference>
<dbReference type="SUPFAM" id="SSF55874">
    <property type="entry name" value="ATPase domain of HSP90 chaperone/DNA topoisomerase II/histidine kinase"/>
    <property type="match status" value="1"/>
</dbReference>
<comment type="function">
    <text evidence="11">Involved in the transmission of sensory signals from the chemoreceptors to the flagellar motors. CheA is autophosphorylated; it can transfer its phosphate group to either CheB or CheY.</text>
</comment>
<dbReference type="Gene3D" id="1.10.287.560">
    <property type="entry name" value="Histidine kinase CheA-like, homodimeric domain"/>
    <property type="match status" value="1"/>
</dbReference>
<evidence type="ECO:0000256" key="1">
    <source>
        <dbReference type="ARBA" id="ARBA00000085"/>
    </source>
</evidence>
<dbReference type="InterPro" id="IPR036890">
    <property type="entry name" value="HATPase_C_sf"/>
</dbReference>
<dbReference type="RefSeq" id="WP_073066927.1">
    <property type="nucleotide sequence ID" value="NZ_FQUS01000020.1"/>
</dbReference>
<feature type="domain" description="HPt" evidence="16">
    <location>
        <begin position="258"/>
        <end position="362"/>
    </location>
</feature>
<dbReference type="InterPro" id="IPR003594">
    <property type="entry name" value="HATPase_dom"/>
</dbReference>
<keyword evidence="10" id="KW-0902">Two-component regulatory system</keyword>
<dbReference type="Pfam" id="PF02518">
    <property type="entry name" value="HATPase_c"/>
    <property type="match status" value="1"/>
</dbReference>
<keyword evidence="5 12" id="KW-0597">Phosphoprotein</keyword>
<evidence type="ECO:0000256" key="8">
    <source>
        <dbReference type="ARBA" id="ARBA00022777"/>
    </source>
</evidence>
<evidence type="ECO:0000256" key="7">
    <source>
        <dbReference type="ARBA" id="ARBA00022741"/>
    </source>
</evidence>
<dbReference type="FunFam" id="3.30.565.10:FF:000016">
    <property type="entry name" value="Chemotaxis protein CheA, putative"/>
    <property type="match status" value="1"/>
</dbReference>
<dbReference type="AlphaFoldDB" id="A0A1M5HI14"/>
<evidence type="ECO:0000256" key="6">
    <source>
        <dbReference type="ARBA" id="ARBA00022679"/>
    </source>
</evidence>
<dbReference type="Gene3D" id="3.30.565.10">
    <property type="entry name" value="Histidine kinase-like ATPase, C-terminal domain"/>
    <property type="match status" value="1"/>
</dbReference>
<dbReference type="SUPFAM" id="SSF47226">
    <property type="entry name" value="Histidine-containing phosphotransfer domain, HPT domain"/>
    <property type="match status" value="1"/>
</dbReference>
<dbReference type="InterPro" id="IPR002545">
    <property type="entry name" value="CheW-lke_dom"/>
</dbReference>
<dbReference type="PANTHER" id="PTHR43395:SF10">
    <property type="entry name" value="CHEMOTAXIS PROTEIN CHEA"/>
    <property type="match status" value="1"/>
</dbReference>
<evidence type="ECO:0000259" key="14">
    <source>
        <dbReference type="PROSITE" id="PS50109"/>
    </source>
</evidence>
<dbReference type="EC" id="2.7.13.3" evidence="2"/>
<dbReference type="InterPro" id="IPR036061">
    <property type="entry name" value="CheW-like_dom_sf"/>
</dbReference>
<dbReference type="CDD" id="cd16916">
    <property type="entry name" value="HATPase_CheA-like"/>
    <property type="match status" value="1"/>
</dbReference>
<keyword evidence="7" id="KW-0547">Nucleotide-binding</keyword>
<evidence type="ECO:0000256" key="13">
    <source>
        <dbReference type="SAM" id="MobiDB-lite"/>
    </source>
</evidence>
<dbReference type="SMART" id="SM01231">
    <property type="entry name" value="H-kinase_dim"/>
    <property type="match status" value="1"/>
</dbReference>
<feature type="region of interest" description="Disordered" evidence="13">
    <location>
        <begin position="222"/>
        <end position="253"/>
    </location>
</feature>
<keyword evidence="9" id="KW-0067">ATP-binding</keyword>
<dbReference type="Pfam" id="PF01627">
    <property type="entry name" value="Hpt"/>
    <property type="match status" value="1"/>
</dbReference>
<feature type="domain" description="Histidine kinase" evidence="14">
    <location>
        <begin position="480"/>
        <end position="687"/>
    </location>
</feature>
<dbReference type="Gene3D" id="1.20.120.160">
    <property type="entry name" value="HPT domain"/>
    <property type="match status" value="1"/>
</dbReference>
<dbReference type="SMART" id="SM00260">
    <property type="entry name" value="CheW"/>
    <property type="match status" value="1"/>
</dbReference>
<dbReference type="PRINTS" id="PR00344">
    <property type="entry name" value="BCTRLSENSOR"/>
</dbReference>
<evidence type="ECO:0000256" key="12">
    <source>
        <dbReference type="PROSITE-ProRule" id="PRU00110"/>
    </source>
</evidence>
<evidence type="ECO:0000256" key="4">
    <source>
        <dbReference type="ARBA" id="ARBA00022500"/>
    </source>
</evidence>
<dbReference type="InterPro" id="IPR037006">
    <property type="entry name" value="CheA-like_homodim_sf"/>
</dbReference>
<dbReference type="GO" id="GO:0006935">
    <property type="term" value="P:chemotaxis"/>
    <property type="evidence" value="ECO:0007669"/>
    <property type="project" value="UniProtKB-KW"/>
</dbReference>
<dbReference type="InterPro" id="IPR051315">
    <property type="entry name" value="Bact_Chemotaxis_CheA"/>
</dbReference>
<dbReference type="CDD" id="cd00731">
    <property type="entry name" value="CheA_reg"/>
    <property type="match status" value="1"/>
</dbReference>
<dbReference type="InterPro" id="IPR004358">
    <property type="entry name" value="Sig_transdc_His_kin-like_C"/>
</dbReference>
<evidence type="ECO:0000256" key="11">
    <source>
        <dbReference type="ARBA" id="ARBA00035100"/>
    </source>
</evidence>
<evidence type="ECO:0000256" key="2">
    <source>
        <dbReference type="ARBA" id="ARBA00012438"/>
    </source>
</evidence>
<dbReference type="InterPro" id="IPR036097">
    <property type="entry name" value="HisK_dim/P_sf"/>
</dbReference>
<dbReference type="STRING" id="1194090.SAMN05443144_12048"/>
<dbReference type="GO" id="GO:0000155">
    <property type="term" value="F:phosphorelay sensor kinase activity"/>
    <property type="evidence" value="ECO:0007669"/>
    <property type="project" value="InterPro"/>
</dbReference>
<dbReference type="EMBL" id="FQUS01000020">
    <property type="protein sequence ID" value="SHG15575.1"/>
    <property type="molecule type" value="Genomic_DNA"/>
</dbReference>
<accession>A0A1M5HI14</accession>
<dbReference type="Pfam" id="PF01584">
    <property type="entry name" value="CheW"/>
    <property type="match status" value="1"/>
</dbReference>
<keyword evidence="6" id="KW-0808">Transferase</keyword>
<evidence type="ECO:0000313" key="18">
    <source>
        <dbReference type="Proteomes" id="UP000184041"/>
    </source>
</evidence>
<evidence type="ECO:0000259" key="15">
    <source>
        <dbReference type="PROSITE" id="PS50851"/>
    </source>
</evidence>
<proteinExistence type="predicted"/>
<evidence type="ECO:0000256" key="5">
    <source>
        <dbReference type="ARBA" id="ARBA00022553"/>
    </source>
</evidence>